<dbReference type="AlphaFoldDB" id="A0A0R2CNL1"/>
<dbReference type="PANTHER" id="PTHR33406:SF6">
    <property type="entry name" value="MEMBRANE PROTEIN YDGH-RELATED"/>
    <property type="match status" value="1"/>
</dbReference>
<feature type="transmembrane region" description="Helical" evidence="7">
    <location>
        <begin position="288"/>
        <end position="316"/>
    </location>
</feature>
<accession>A0A0R2CNL1</accession>
<dbReference type="InterPro" id="IPR004869">
    <property type="entry name" value="MMPL_dom"/>
</dbReference>
<feature type="transmembrane region" description="Helical" evidence="7">
    <location>
        <begin position="837"/>
        <end position="864"/>
    </location>
</feature>
<comment type="caution">
    <text evidence="9">The sequence shown here is derived from an EMBL/GenBank/DDBJ whole genome shotgun (WGS) entry which is preliminary data.</text>
</comment>
<keyword evidence="5 7" id="KW-1133">Transmembrane helix</keyword>
<protein>
    <recommendedName>
        <fullName evidence="8">SSD domain-containing protein</fullName>
    </recommendedName>
</protein>
<proteinExistence type="inferred from homology"/>
<evidence type="ECO:0000313" key="10">
    <source>
        <dbReference type="Proteomes" id="UP000051256"/>
    </source>
</evidence>
<comment type="similarity">
    <text evidence="2">Belongs to the resistance-nodulation-cell division (RND) (TC 2.A.6) family. MmpL subfamily.</text>
</comment>
<dbReference type="STRING" id="1423802.FC56_GL000977"/>
<feature type="transmembrane region" description="Helical" evidence="7">
    <location>
        <begin position="212"/>
        <end position="233"/>
    </location>
</feature>
<evidence type="ECO:0000256" key="7">
    <source>
        <dbReference type="SAM" id="Phobius"/>
    </source>
</evidence>
<feature type="transmembrane region" description="Helical" evidence="7">
    <location>
        <begin position="770"/>
        <end position="789"/>
    </location>
</feature>
<evidence type="ECO:0000256" key="5">
    <source>
        <dbReference type="ARBA" id="ARBA00022989"/>
    </source>
</evidence>
<gene>
    <name evidence="9" type="ORF">FC56_GL000977</name>
</gene>
<sequence length="894" mass="97119">MVMLPNVSQLIADKGETKIPSSAQSQVADTIQSHWGHKIGNTRQVVVVFNNGDKKITSSQQAAIDRTIDDFNSDKKDFDIKKVTSPNQNSITKKQLISKDKTTELVQLDVGKRDSVDKMNKDITKAAKTDGVKTYVTGSDILNDDFRIVTEQGLKKTELITVVFILIVLIIVFRSLIVPFISLLSVGVSYLVSQSIVMNLVDQFNFPISNFTQIFMVVVLFGIGTDYNILLFNEFKNQLSQGKDKVEATIAARKTAGRTILYSGTSLLIGFSALGLAKFSIYRSAVGVAVGVAVLLLVLLTLNPFFMSTLGQRIFWPSKSLKGESKSRTWTFLAKHSVAHPIIALLIALVATVPFVLNYNNQLDYDNVVELNSGISAKKGFEVVQDHFSKGTAEPTTIYIKSDHKLDNEKDLKEIDRITKQVQQEKGIDSVNTVTQPGGVPLKQLYLSDQLNTLTGNVNTMQKGLKKVSKGMKSSDFNTTPLSDIGTSTQSIASQLMAIQQSYQAAGTSATPAQMVGQLNQQLTAAGQGLNGIQQSALTSAVTQVAAQQQQTASGMQSSLEGVASDTKNIGTNAKLLQTELEQMQTKLMAAGNGIDTVNDGLGQTNQYLKGLQKSAASDTFYIPNNVLKSQTFKTSTDTYMSSDKKAVKMIVVLKTDPSTETSMNRAANLQQVVKDNLKGTDMKDATVAVGGQTSNLNDTKNIATSDFLRTAIIMIVGITLALMLISHSLLQPVYVMVMLLLTYFTSLGLTELISGKVLNQDTLTWNTPFFTFIMLIALGVDYSIFLIMQYRNNPDHTLFPSQRIVQAAGIIGSVVISAVVILGGTFAALMPSGVMTLIQVAVGVILGLVILVIAIPIVFPALIKLTYEPFHMPWSKSSKTNSGDQTRTARSSK</sequence>
<keyword evidence="3" id="KW-1003">Cell membrane</keyword>
<organism evidence="9 10">
    <name type="scientific">Lentilactobacillus senioris DSM 24302 = JCM 17472</name>
    <dbReference type="NCBI Taxonomy" id="1423802"/>
    <lineage>
        <taxon>Bacteria</taxon>
        <taxon>Bacillati</taxon>
        <taxon>Bacillota</taxon>
        <taxon>Bacilli</taxon>
        <taxon>Lactobacillales</taxon>
        <taxon>Lactobacillaceae</taxon>
        <taxon>Lentilactobacillus</taxon>
    </lineage>
</organism>
<reference evidence="9 10" key="1">
    <citation type="journal article" date="2015" name="Genome Announc.">
        <title>Expanding the biotechnology potential of lactobacilli through comparative genomics of 213 strains and associated genera.</title>
        <authorList>
            <person name="Sun Z."/>
            <person name="Harris H.M."/>
            <person name="McCann A."/>
            <person name="Guo C."/>
            <person name="Argimon S."/>
            <person name="Zhang W."/>
            <person name="Yang X."/>
            <person name="Jeffery I.B."/>
            <person name="Cooney J.C."/>
            <person name="Kagawa T.F."/>
            <person name="Liu W."/>
            <person name="Song Y."/>
            <person name="Salvetti E."/>
            <person name="Wrobel A."/>
            <person name="Rasinkangas P."/>
            <person name="Parkhill J."/>
            <person name="Rea M.C."/>
            <person name="O'Sullivan O."/>
            <person name="Ritari J."/>
            <person name="Douillard F.P."/>
            <person name="Paul Ross R."/>
            <person name="Yang R."/>
            <person name="Briner A.E."/>
            <person name="Felis G.E."/>
            <person name="de Vos W.M."/>
            <person name="Barrangou R."/>
            <person name="Klaenhammer T.R."/>
            <person name="Caufield P.W."/>
            <person name="Cui Y."/>
            <person name="Zhang H."/>
            <person name="O'Toole P.W."/>
        </authorList>
    </citation>
    <scope>NUCLEOTIDE SEQUENCE [LARGE SCALE GENOMIC DNA]</scope>
    <source>
        <strain evidence="9 10">DSM 24302</strain>
    </source>
</reference>
<dbReference type="Proteomes" id="UP000051256">
    <property type="component" value="Unassembled WGS sequence"/>
</dbReference>
<keyword evidence="6 7" id="KW-0472">Membrane</keyword>
<keyword evidence="10" id="KW-1185">Reference proteome</keyword>
<dbReference type="PATRIC" id="fig|1423802.4.peg.990"/>
<dbReference type="SUPFAM" id="SSF82866">
    <property type="entry name" value="Multidrug efflux transporter AcrB transmembrane domain"/>
    <property type="match status" value="2"/>
</dbReference>
<keyword evidence="4 7" id="KW-0812">Transmembrane</keyword>
<feature type="transmembrane region" description="Helical" evidence="7">
    <location>
        <begin position="809"/>
        <end position="831"/>
    </location>
</feature>
<feature type="transmembrane region" description="Helical" evidence="7">
    <location>
        <begin position="733"/>
        <end position="750"/>
    </location>
</feature>
<evidence type="ECO:0000256" key="3">
    <source>
        <dbReference type="ARBA" id="ARBA00022475"/>
    </source>
</evidence>
<evidence type="ECO:0000256" key="4">
    <source>
        <dbReference type="ARBA" id="ARBA00022692"/>
    </source>
</evidence>
<dbReference type="PANTHER" id="PTHR33406">
    <property type="entry name" value="MEMBRANE PROTEIN MJ1562-RELATED"/>
    <property type="match status" value="1"/>
</dbReference>
<dbReference type="EMBL" id="AYZR01000009">
    <property type="protein sequence ID" value="KRM93311.1"/>
    <property type="molecule type" value="Genomic_DNA"/>
</dbReference>
<dbReference type="PROSITE" id="PS50156">
    <property type="entry name" value="SSD"/>
    <property type="match status" value="1"/>
</dbReference>
<evidence type="ECO:0000259" key="8">
    <source>
        <dbReference type="PROSITE" id="PS50156"/>
    </source>
</evidence>
<feature type="transmembrane region" description="Helical" evidence="7">
    <location>
        <begin position="708"/>
        <end position="726"/>
    </location>
</feature>
<evidence type="ECO:0000256" key="2">
    <source>
        <dbReference type="ARBA" id="ARBA00010157"/>
    </source>
</evidence>
<dbReference type="InterPro" id="IPR000731">
    <property type="entry name" value="SSD"/>
</dbReference>
<dbReference type="Pfam" id="PF03176">
    <property type="entry name" value="MMPL"/>
    <property type="match status" value="2"/>
</dbReference>
<dbReference type="GO" id="GO:0005886">
    <property type="term" value="C:plasma membrane"/>
    <property type="evidence" value="ECO:0007669"/>
    <property type="project" value="UniProtKB-SubCell"/>
</dbReference>
<feature type="domain" description="SSD" evidence="8">
    <location>
        <begin position="737"/>
        <end position="866"/>
    </location>
</feature>
<comment type="subcellular location">
    <subcellularLocation>
        <location evidence="1">Cell membrane</location>
        <topology evidence="1">Multi-pass membrane protein</topology>
    </subcellularLocation>
</comment>
<dbReference type="Gene3D" id="1.20.1640.10">
    <property type="entry name" value="Multidrug efflux transporter AcrB transmembrane domain"/>
    <property type="match status" value="2"/>
</dbReference>
<feature type="transmembrane region" description="Helical" evidence="7">
    <location>
        <begin position="337"/>
        <end position="357"/>
    </location>
</feature>
<evidence type="ECO:0000256" key="1">
    <source>
        <dbReference type="ARBA" id="ARBA00004651"/>
    </source>
</evidence>
<feature type="transmembrane region" description="Helical" evidence="7">
    <location>
        <begin position="159"/>
        <end position="192"/>
    </location>
</feature>
<evidence type="ECO:0000256" key="6">
    <source>
        <dbReference type="ARBA" id="ARBA00023136"/>
    </source>
</evidence>
<dbReference type="InterPro" id="IPR050545">
    <property type="entry name" value="Mycobact_MmpL"/>
</dbReference>
<evidence type="ECO:0000313" key="9">
    <source>
        <dbReference type="EMBL" id="KRM93311.1"/>
    </source>
</evidence>
<name>A0A0R2CNL1_9LACO</name>